<dbReference type="InterPro" id="IPR011701">
    <property type="entry name" value="MFS"/>
</dbReference>
<protein>
    <submittedName>
        <fullName evidence="8">MFS transporter</fullName>
    </submittedName>
</protein>
<dbReference type="GO" id="GO:0005886">
    <property type="term" value="C:plasma membrane"/>
    <property type="evidence" value="ECO:0007669"/>
    <property type="project" value="UniProtKB-SubCell"/>
</dbReference>
<organism evidence="8 9">
    <name type="scientific">Streptomyces mexicanus</name>
    <dbReference type="NCBI Taxonomy" id="178566"/>
    <lineage>
        <taxon>Bacteria</taxon>
        <taxon>Bacillati</taxon>
        <taxon>Actinomycetota</taxon>
        <taxon>Actinomycetes</taxon>
        <taxon>Kitasatosporales</taxon>
        <taxon>Streptomycetaceae</taxon>
        <taxon>Streptomyces</taxon>
    </lineage>
</organism>
<dbReference type="EMBL" id="JACMHY010000020">
    <property type="protein sequence ID" value="MBC2869584.1"/>
    <property type="molecule type" value="Genomic_DNA"/>
</dbReference>
<dbReference type="Proteomes" id="UP000517694">
    <property type="component" value="Unassembled WGS sequence"/>
</dbReference>
<evidence type="ECO:0000256" key="1">
    <source>
        <dbReference type="ARBA" id="ARBA00004651"/>
    </source>
</evidence>
<feature type="transmembrane region" description="Helical" evidence="6">
    <location>
        <begin position="200"/>
        <end position="218"/>
    </location>
</feature>
<evidence type="ECO:0000256" key="2">
    <source>
        <dbReference type="ARBA" id="ARBA00022692"/>
    </source>
</evidence>
<feature type="domain" description="Major facilitator superfamily (MFS) profile" evidence="7">
    <location>
        <begin position="77"/>
        <end position="459"/>
    </location>
</feature>
<feature type="transmembrane region" description="Helical" evidence="6">
    <location>
        <begin position="143"/>
        <end position="161"/>
    </location>
</feature>
<feature type="transmembrane region" description="Helical" evidence="6">
    <location>
        <begin position="106"/>
        <end position="131"/>
    </location>
</feature>
<name>A0A7X1I6A9_9ACTN</name>
<keyword evidence="3 6" id="KW-1133">Transmembrane helix</keyword>
<feature type="transmembrane region" description="Helical" evidence="6">
    <location>
        <begin position="77"/>
        <end position="94"/>
    </location>
</feature>
<evidence type="ECO:0000256" key="4">
    <source>
        <dbReference type="ARBA" id="ARBA00023136"/>
    </source>
</evidence>
<keyword evidence="9" id="KW-1185">Reference proteome</keyword>
<feature type="transmembrane region" description="Helical" evidence="6">
    <location>
        <begin position="367"/>
        <end position="392"/>
    </location>
</feature>
<dbReference type="PROSITE" id="PS50850">
    <property type="entry name" value="MFS"/>
    <property type="match status" value="1"/>
</dbReference>
<dbReference type="SUPFAM" id="SSF103473">
    <property type="entry name" value="MFS general substrate transporter"/>
    <property type="match status" value="1"/>
</dbReference>
<dbReference type="PANTHER" id="PTHR42910">
    <property type="entry name" value="TRANSPORTER SCO4007-RELATED"/>
    <property type="match status" value="1"/>
</dbReference>
<evidence type="ECO:0000256" key="6">
    <source>
        <dbReference type="SAM" id="Phobius"/>
    </source>
</evidence>
<dbReference type="InterPro" id="IPR020846">
    <property type="entry name" value="MFS_dom"/>
</dbReference>
<sequence>MTRRSRPAVIGPGSLRAPRARRARSGRSDLSASRTPGRAGGTGRLYTGVTHSQDTRISPTAHDPAATAPGTGPSRGLVGLLAVACGLTVANLYYAQPLLSSLRGSFGIDTVTAGALITVTQLGYAAGMVLLVPLGDRTEKRRLVAVLLAVTTAALALSAAAPAFPVLLGAALVVGVTSVVAQILVPLAADLAPEHARGRIVGRVMSGLLVGILLSRTVGSLVAEAAGWRVVYLASAVLMAVLAVVLRLALPERAPTTRVPYGRLLASTARLLREHAPLRRRALYQSAMFGAFSAFWTTVSYLLTGPGYHYSQLGVGLFALVGAAGAAVAPLAGRWADHGRGRAATGAAFAVGAAAFAVAGAGRHSVLLLGAAAVLLDMAVQTSLIVGQHTIYRLDPAARSRLNSAFIATFFLGGALGSQLGSLAYHAGGWTALAFFGAALPVLGLLGWLTERRGTAPAG</sequence>
<dbReference type="Gene3D" id="1.20.1250.20">
    <property type="entry name" value="MFS general substrate transporter like domains"/>
    <property type="match status" value="1"/>
</dbReference>
<evidence type="ECO:0000256" key="5">
    <source>
        <dbReference type="SAM" id="MobiDB-lite"/>
    </source>
</evidence>
<dbReference type="PANTHER" id="PTHR42910:SF1">
    <property type="entry name" value="MAJOR FACILITATOR SUPERFAMILY (MFS) PROFILE DOMAIN-CONTAINING PROTEIN"/>
    <property type="match status" value="1"/>
</dbReference>
<dbReference type="CDD" id="cd17324">
    <property type="entry name" value="MFS_NepI_like"/>
    <property type="match status" value="1"/>
</dbReference>
<feature type="transmembrane region" description="Helical" evidence="6">
    <location>
        <begin position="430"/>
        <end position="449"/>
    </location>
</feature>
<dbReference type="GO" id="GO:0022857">
    <property type="term" value="F:transmembrane transporter activity"/>
    <property type="evidence" value="ECO:0007669"/>
    <property type="project" value="InterPro"/>
</dbReference>
<feature type="transmembrane region" description="Helical" evidence="6">
    <location>
        <begin position="230"/>
        <end position="250"/>
    </location>
</feature>
<feature type="transmembrane region" description="Helical" evidence="6">
    <location>
        <begin position="167"/>
        <end position="188"/>
    </location>
</feature>
<evidence type="ECO:0000313" key="8">
    <source>
        <dbReference type="EMBL" id="MBC2869584.1"/>
    </source>
</evidence>
<dbReference type="InterPro" id="IPR036259">
    <property type="entry name" value="MFS_trans_sf"/>
</dbReference>
<evidence type="ECO:0000313" key="9">
    <source>
        <dbReference type="Proteomes" id="UP000517694"/>
    </source>
</evidence>
<evidence type="ECO:0000256" key="3">
    <source>
        <dbReference type="ARBA" id="ARBA00022989"/>
    </source>
</evidence>
<feature type="compositionally biased region" description="Polar residues" evidence="5">
    <location>
        <begin position="49"/>
        <end position="58"/>
    </location>
</feature>
<feature type="transmembrane region" description="Helical" evidence="6">
    <location>
        <begin position="343"/>
        <end position="361"/>
    </location>
</feature>
<evidence type="ECO:0000259" key="7">
    <source>
        <dbReference type="PROSITE" id="PS50850"/>
    </source>
</evidence>
<feature type="transmembrane region" description="Helical" evidence="6">
    <location>
        <begin position="282"/>
        <end position="303"/>
    </location>
</feature>
<gene>
    <name evidence="8" type="ORF">H1R13_32945</name>
</gene>
<feature type="transmembrane region" description="Helical" evidence="6">
    <location>
        <begin position="309"/>
        <end position="331"/>
    </location>
</feature>
<dbReference type="AlphaFoldDB" id="A0A7X1I6A9"/>
<proteinExistence type="predicted"/>
<dbReference type="Pfam" id="PF07690">
    <property type="entry name" value="MFS_1"/>
    <property type="match status" value="1"/>
</dbReference>
<keyword evidence="4 6" id="KW-0472">Membrane</keyword>
<reference evidence="8 9" key="1">
    <citation type="submission" date="2020-08" db="EMBL/GenBank/DDBJ databases">
        <title>Whole-Genome Sequence of French Clinical Streptomyces mexicanus Strain Q0842.</title>
        <authorList>
            <person name="Boxberger M."/>
            <person name="La Scola B."/>
        </authorList>
    </citation>
    <scope>NUCLEOTIDE SEQUENCE [LARGE SCALE GENOMIC DNA]</scope>
    <source>
        <strain evidence="8 9">Marseille-Q0842</strain>
    </source>
</reference>
<feature type="region of interest" description="Disordered" evidence="5">
    <location>
        <begin position="1"/>
        <end position="70"/>
    </location>
</feature>
<comment type="subcellular location">
    <subcellularLocation>
        <location evidence="1">Cell membrane</location>
        <topology evidence="1">Multi-pass membrane protein</topology>
    </subcellularLocation>
</comment>
<accession>A0A7X1I6A9</accession>
<keyword evidence="2 6" id="KW-0812">Transmembrane</keyword>
<feature type="transmembrane region" description="Helical" evidence="6">
    <location>
        <begin position="404"/>
        <end position="424"/>
    </location>
</feature>
<comment type="caution">
    <text evidence="8">The sequence shown here is derived from an EMBL/GenBank/DDBJ whole genome shotgun (WGS) entry which is preliminary data.</text>
</comment>